<keyword evidence="3" id="KW-0805">Transcription regulation</keyword>
<dbReference type="InterPro" id="IPR036864">
    <property type="entry name" value="Zn2-C6_fun-type_DNA-bd_sf"/>
</dbReference>
<dbReference type="PROSITE" id="PS00463">
    <property type="entry name" value="ZN2_CY6_FUNGAL_1"/>
    <property type="match status" value="2"/>
</dbReference>
<comment type="caution">
    <text evidence="7">The sequence shown here is derived from an EMBL/GenBank/DDBJ whole genome shotgun (WGS) entry which is preliminary data.</text>
</comment>
<keyword evidence="4" id="KW-0804">Transcription</keyword>
<dbReference type="GO" id="GO:0000981">
    <property type="term" value="F:DNA-binding transcription factor activity, RNA polymerase II-specific"/>
    <property type="evidence" value="ECO:0007669"/>
    <property type="project" value="InterPro"/>
</dbReference>
<reference evidence="7" key="1">
    <citation type="submission" date="2023-06" db="EMBL/GenBank/DDBJ databases">
        <title>Genome-scale phylogeny and comparative genomics of the fungal order Sordariales.</title>
        <authorList>
            <consortium name="Lawrence Berkeley National Laboratory"/>
            <person name="Hensen N."/>
            <person name="Bonometti L."/>
            <person name="Westerberg I."/>
            <person name="Brannstrom I.O."/>
            <person name="Guillou S."/>
            <person name="Cros-Aarteil S."/>
            <person name="Calhoun S."/>
            <person name="Haridas S."/>
            <person name="Kuo A."/>
            <person name="Mondo S."/>
            <person name="Pangilinan J."/>
            <person name="Riley R."/>
            <person name="Labutti K."/>
            <person name="Andreopoulos B."/>
            <person name="Lipzen A."/>
            <person name="Chen C."/>
            <person name="Yanf M."/>
            <person name="Daum C."/>
            <person name="Ng V."/>
            <person name="Clum A."/>
            <person name="Steindorff A."/>
            <person name="Ohm R."/>
            <person name="Martin F."/>
            <person name="Silar P."/>
            <person name="Natvig D."/>
            <person name="Lalanne C."/>
            <person name="Gautier V."/>
            <person name="Ament-Velasquez S.L."/>
            <person name="Kruys A."/>
            <person name="Hutchinson M.I."/>
            <person name="Powell A.J."/>
            <person name="Barry K."/>
            <person name="Miller A.N."/>
            <person name="Grigoriev I.V."/>
            <person name="Debuchy R."/>
            <person name="Gladieux P."/>
            <person name="Thoren M.H."/>
            <person name="Johannesson H."/>
        </authorList>
    </citation>
    <scope>NUCLEOTIDE SEQUENCE</scope>
    <source>
        <strain evidence="7">PSN4</strain>
    </source>
</reference>
<evidence type="ECO:0000256" key="5">
    <source>
        <dbReference type="ARBA" id="ARBA00023242"/>
    </source>
</evidence>
<comment type="subcellular location">
    <subcellularLocation>
        <location evidence="1">Nucleus</location>
    </subcellularLocation>
</comment>
<feature type="domain" description="Zn(2)-C6 fungal-type" evidence="6">
    <location>
        <begin position="73"/>
        <end position="103"/>
    </location>
</feature>
<dbReference type="GO" id="GO:0005634">
    <property type="term" value="C:nucleus"/>
    <property type="evidence" value="ECO:0007669"/>
    <property type="project" value="UniProtKB-SubCell"/>
</dbReference>
<dbReference type="Pfam" id="PF00172">
    <property type="entry name" value="Zn_clus"/>
    <property type="match status" value="2"/>
</dbReference>
<dbReference type="GO" id="GO:0006351">
    <property type="term" value="P:DNA-templated transcription"/>
    <property type="evidence" value="ECO:0007669"/>
    <property type="project" value="InterPro"/>
</dbReference>
<evidence type="ECO:0000313" key="8">
    <source>
        <dbReference type="Proteomes" id="UP001239445"/>
    </source>
</evidence>
<dbReference type="GO" id="GO:0008270">
    <property type="term" value="F:zinc ion binding"/>
    <property type="evidence" value="ECO:0007669"/>
    <property type="project" value="InterPro"/>
</dbReference>
<evidence type="ECO:0000256" key="4">
    <source>
        <dbReference type="ARBA" id="ARBA00023163"/>
    </source>
</evidence>
<keyword evidence="5" id="KW-0539">Nucleus</keyword>
<dbReference type="PANTHER" id="PTHR47338:SF7">
    <property type="entry name" value="ZN(II)2CYS6 TRANSCRIPTION FACTOR (EUROFUNG)"/>
    <property type="match status" value="1"/>
</dbReference>
<proteinExistence type="predicted"/>
<dbReference type="Gene3D" id="4.10.240.10">
    <property type="entry name" value="Zn(2)-C6 fungal-type DNA-binding domain"/>
    <property type="match status" value="2"/>
</dbReference>
<dbReference type="PROSITE" id="PS50048">
    <property type="entry name" value="ZN2_CY6_FUNGAL_2"/>
    <property type="match status" value="2"/>
</dbReference>
<evidence type="ECO:0000256" key="3">
    <source>
        <dbReference type="ARBA" id="ARBA00023015"/>
    </source>
</evidence>
<evidence type="ECO:0000256" key="2">
    <source>
        <dbReference type="ARBA" id="ARBA00022723"/>
    </source>
</evidence>
<evidence type="ECO:0000313" key="7">
    <source>
        <dbReference type="EMBL" id="KAK1750523.1"/>
    </source>
</evidence>
<dbReference type="CDD" id="cd00067">
    <property type="entry name" value="GAL4"/>
    <property type="match status" value="2"/>
</dbReference>
<protein>
    <submittedName>
        <fullName evidence="7">Sterol uptake control protein 2</fullName>
    </submittedName>
</protein>
<evidence type="ECO:0000259" key="6">
    <source>
        <dbReference type="PROSITE" id="PS50048"/>
    </source>
</evidence>
<dbReference type="PANTHER" id="PTHR47338">
    <property type="entry name" value="ZN(II)2CYS6 TRANSCRIPTION FACTOR (EUROFUNG)-RELATED"/>
    <property type="match status" value="1"/>
</dbReference>
<dbReference type="Proteomes" id="UP001239445">
    <property type="component" value="Unassembled WGS sequence"/>
</dbReference>
<sequence length="691" mass="75631">MSASPRPQRTAATCATCRARKVRCDGRRGMCTNCERLGFTCSYDDHVGLDAASPDGHGSGSAVAVPRRRVRQACLSCHSKKARCSGSVPQCDRCRQQGLECVYRPGKRSLPLPSTGGPDVLMRDDSDPAIGYDHAAFTHGSASPAGTGFELPEPEEAAAMRAFESFFRHVHHIPMFSFLHRASLMERYHAGTLDRALLLALVGITALLTDFGRGLEEYGERCIDEAASVCLAELEKPSILRLQALVIVVKHRILSKRFSSAFMLHAIASRFASVLRLNHENPSLCFLARESRRRLMWSIYMIDSSLAGGQPDFALWPDAERQIHIQLPCNERHFEFDLPEPTESLQPPPTDAHGVVPPLPDVVGFIGLHVRIHWMRTRILQVTLKAAATPSLDELAALPTRCQNLAAELEAFEARLPLSFRWSDANLRLRTYSPRLGIFLMTHVWWRQCHLDLFRLFLPGLKEALSPTALAHLDPHFVIQCRRRCYEHAKAMADMFAQMLSLGNDTLLTDIDLPGCAFQCTRVLYHGLQTAAEEMGFTPDGVRELARVCLRAAQQSTTGSACASLQADIERLIAEGLQLVPGSYTGPMLPSVDDGVHTTQAPTSNAHLAPQFFTSACEPMSISTATIPAPSAIGAVPIADSHASGGTNGSNAFEETLDGFSFGPELSGPESWASFSLSNANDGWLDMGFSS</sequence>
<dbReference type="CDD" id="cd12148">
    <property type="entry name" value="fungal_TF_MHR"/>
    <property type="match status" value="1"/>
</dbReference>
<feature type="domain" description="Zn(2)-C6 fungal-type" evidence="6">
    <location>
        <begin position="13"/>
        <end position="43"/>
    </location>
</feature>
<keyword evidence="8" id="KW-1185">Reference proteome</keyword>
<dbReference type="Pfam" id="PF04082">
    <property type="entry name" value="Fungal_trans"/>
    <property type="match status" value="1"/>
</dbReference>
<dbReference type="PRINTS" id="PR00755">
    <property type="entry name" value="AFLATOXINBRP"/>
</dbReference>
<keyword evidence="2" id="KW-0479">Metal-binding</keyword>
<dbReference type="SUPFAM" id="SSF57701">
    <property type="entry name" value="Zn2/Cys6 DNA-binding domain"/>
    <property type="match status" value="2"/>
</dbReference>
<dbReference type="InterPro" id="IPR001138">
    <property type="entry name" value="Zn2Cys6_DnaBD"/>
</dbReference>
<name>A0AAJ0F4N5_9PEZI</name>
<gene>
    <name evidence="7" type="ORF">QBC47DRAFT_118577</name>
</gene>
<organism evidence="7 8">
    <name type="scientific">Echria macrotheca</name>
    <dbReference type="NCBI Taxonomy" id="438768"/>
    <lineage>
        <taxon>Eukaryota</taxon>
        <taxon>Fungi</taxon>
        <taxon>Dikarya</taxon>
        <taxon>Ascomycota</taxon>
        <taxon>Pezizomycotina</taxon>
        <taxon>Sordariomycetes</taxon>
        <taxon>Sordariomycetidae</taxon>
        <taxon>Sordariales</taxon>
        <taxon>Schizotheciaceae</taxon>
        <taxon>Echria</taxon>
    </lineage>
</organism>
<dbReference type="InterPro" id="IPR050815">
    <property type="entry name" value="TF_fung"/>
</dbReference>
<dbReference type="GO" id="GO:0003677">
    <property type="term" value="F:DNA binding"/>
    <property type="evidence" value="ECO:0007669"/>
    <property type="project" value="InterPro"/>
</dbReference>
<evidence type="ECO:0000256" key="1">
    <source>
        <dbReference type="ARBA" id="ARBA00004123"/>
    </source>
</evidence>
<dbReference type="EMBL" id="MU839846">
    <property type="protein sequence ID" value="KAK1750523.1"/>
    <property type="molecule type" value="Genomic_DNA"/>
</dbReference>
<dbReference type="SMART" id="SM00066">
    <property type="entry name" value="GAL4"/>
    <property type="match status" value="2"/>
</dbReference>
<dbReference type="AlphaFoldDB" id="A0AAJ0F4N5"/>
<accession>A0AAJ0F4N5</accession>
<dbReference type="InterPro" id="IPR007219">
    <property type="entry name" value="XnlR_reg_dom"/>
</dbReference>